<dbReference type="GO" id="GO:0016020">
    <property type="term" value="C:membrane"/>
    <property type="evidence" value="ECO:0007669"/>
    <property type="project" value="UniProtKB-SubCell"/>
</dbReference>
<dbReference type="GO" id="GO:0005525">
    <property type="term" value="F:GTP binding"/>
    <property type="evidence" value="ECO:0007669"/>
    <property type="project" value="UniProtKB-KW"/>
</dbReference>
<dbReference type="KEGG" id="gai:IMCC3135_11720"/>
<evidence type="ECO:0000256" key="4">
    <source>
        <dbReference type="ARBA" id="ARBA00023134"/>
    </source>
</evidence>
<keyword evidence="3" id="KW-0378">Hydrolase</keyword>
<proteinExistence type="predicted"/>
<dbReference type="InterPro" id="IPR027094">
    <property type="entry name" value="Mitofusin_fam"/>
</dbReference>
<keyword evidence="2" id="KW-0547">Nucleotide-binding</keyword>
<dbReference type="PANTHER" id="PTHR10465">
    <property type="entry name" value="TRANSMEMBRANE GTPASE FZO1"/>
    <property type="match status" value="1"/>
</dbReference>
<feature type="domain" description="Dynamin N-terminal" evidence="7">
    <location>
        <begin position="62"/>
        <end position="229"/>
    </location>
</feature>
<protein>
    <submittedName>
        <fullName evidence="8">GTPase Era</fullName>
    </submittedName>
</protein>
<accession>A0A2Z2NZ85</accession>
<dbReference type="SUPFAM" id="SSF52540">
    <property type="entry name" value="P-loop containing nucleoside triphosphate hydrolases"/>
    <property type="match status" value="1"/>
</dbReference>
<evidence type="ECO:0000259" key="7">
    <source>
        <dbReference type="Pfam" id="PF00350"/>
    </source>
</evidence>
<keyword evidence="9" id="KW-1185">Reference proteome</keyword>
<keyword evidence="4" id="KW-0342">GTP-binding</keyword>
<keyword evidence="6" id="KW-1133">Transmembrane helix</keyword>
<gene>
    <name evidence="8" type="primary">era_1</name>
    <name evidence="8" type="ORF">IMCC3135_11720</name>
</gene>
<keyword evidence="5 6" id="KW-0472">Membrane</keyword>
<dbReference type="Pfam" id="PF00350">
    <property type="entry name" value="Dynamin_N"/>
    <property type="match status" value="1"/>
</dbReference>
<dbReference type="InterPro" id="IPR045063">
    <property type="entry name" value="Dynamin_N"/>
</dbReference>
<dbReference type="RefSeq" id="WP_088917745.1">
    <property type="nucleotide sequence ID" value="NZ_CP018632.1"/>
</dbReference>
<evidence type="ECO:0000256" key="5">
    <source>
        <dbReference type="ARBA" id="ARBA00023136"/>
    </source>
</evidence>
<reference evidence="8 9" key="1">
    <citation type="submission" date="2016-12" db="EMBL/GenBank/DDBJ databases">
        <authorList>
            <person name="Song W.-J."/>
            <person name="Kurnit D.M."/>
        </authorList>
    </citation>
    <scope>NUCLEOTIDE SEQUENCE [LARGE SCALE GENOMIC DNA]</scope>
    <source>
        <strain evidence="8 9">IMCC3135</strain>
    </source>
</reference>
<keyword evidence="6" id="KW-0812">Transmembrane</keyword>
<name>A0A2Z2NZ85_9GAMM</name>
<evidence type="ECO:0000256" key="2">
    <source>
        <dbReference type="ARBA" id="ARBA00022741"/>
    </source>
</evidence>
<dbReference type="AlphaFoldDB" id="A0A2Z2NZ85"/>
<evidence type="ECO:0000256" key="3">
    <source>
        <dbReference type="ARBA" id="ARBA00022801"/>
    </source>
</evidence>
<feature type="transmembrane region" description="Helical" evidence="6">
    <location>
        <begin position="337"/>
        <end position="357"/>
    </location>
</feature>
<evidence type="ECO:0000256" key="1">
    <source>
        <dbReference type="ARBA" id="ARBA00004370"/>
    </source>
</evidence>
<evidence type="ECO:0000313" key="8">
    <source>
        <dbReference type="EMBL" id="ASJ72434.1"/>
    </source>
</evidence>
<feature type="transmembrane region" description="Helical" evidence="6">
    <location>
        <begin position="377"/>
        <end position="397"/>
    </location>
</feature>
<dbReference type="PANTHER" id="PTHR10465:SF0">
    <property type="entry name" value="SARCALUMENIN"/>
    <property type="match status" value="1"/>
</dbReference>
<sequence length="478" mass="53838">MVRPDKSIVKRFDSLKTHLERENPVLIDAIAGFRKLDTIGYKTGLIDSDDSYAMQISWWPLVSVLGVFSAGKSSFINSYLGEKLQKTGNQAVDDKFTVMCYGEENAGRVLPGLALDADMRFPFYKISDEIEKVTEGEGRRIDAYLQLKVTNSEVLRGKILIDSPGFDADAQRTSTLKLTNHIMDISDLVLVFFDARHPEPGAMQDTLTHLVENTILRNDSSKFLFILNQIDTAAREDNTEEIVGAWQRALSQKGLTAGRFYTIYNKDVSLPIDNESLRKRFEDKRDSDMAEIEERIHQVEVERAYRIVGAMEKQAHNIREQAIPAITRLKRTWSRRVLRLDALAFALAAVAIIGGALMTGAMGSLMGFVLSLFADPVSMLTTLLGLLLVVLVVHFFIRKLVAEFMAARLKNTDDEPYAKAFRFNTRYFRSVFSKDPVGWGSRSQKTIDEVVEHASEFVESLNDQFTNPSGKAKELAKE</sequence>
<organism evidence="8 9">
    <name type="scientific">Granulosicoccus antarcticus IMCC3135</name>
    <dbReference type="NCBI Taxonomy" id="1192854"/>
    <lineage>
        <taxon>Bacteria</taxon>
        <taxon>Pseudomonadati</taxon>
        <taxon>Pseudomonadota</taxon>
        <taxon>Gammaproteobacteria</taxon>
        <taxon>Chromatiales</taxon>
        <taxon>Granulosicoccaceae</taxon>
        <taxon>Granulosicoccus</taxon>
    </lineage>
</organism>
<dbReference type="Gene3D" id="3.40.50.300">
    <property type="entry name" value="P-loop containing nucleotide triphosphate hydrolases"/>
    <property type="match status" value="1"/>
</dbReference>
<comment type="subcellular location">
    <subcellularLocation>
        <location evidence="1">Membrane</location>
    </subcellularLocation>
</comment>
<dbReference type="GO" id="GO:0003924">
    <property type="term" value="F:GTPase activity"/>
    <property type="evidence" value="ECO:0007669"/>
    <property type="project" value="InterPro"/>
</dbReference>
<dbReference type="GO" id="GO:0008053">
    <property type="term" value="P:mitochondrial fusion"/>
    <property type="evidence" value="ECO:0007669"/>
    <property type="project" value="TreeGrafter"/>
</dbReference>
<dbReference type="EMBL" id="CP018632">
    <property type="protein sequence ID" value="ASJ72434.1"/>
    <property type="molecule type" value="Genomic_DNA"/>
</dbReference>
<evidence type="ECO:0000256" key="6">
    <source>
        <dbReference type="SAM" id="Phobius"/>
    </source>
</evidence>
<dbReference type="OrthoDB" id="8541181at2"/>
<dbReference type="InterPro" id="IPR027417">
    <property type="entry name" value="P-loop_NTPase"/>
</dbReference>
<evidence type="ECO:0000313" key="9">
    <source>
        <dbReference type="Proteomes" id="UP000250079"/>
    </source>
</evidence>
<dbReference type="Proteomes" id="UP000250079">
    <property type="component" value="Chromosome"/>
</dbReference>